<name>A0A9X1HM77_9BACT</name>
<reference evidence="2" key="1">
    <citation type="submission" date="2021-09" db="EMBL/GenBank/DDBJ databases">
        <title>Fulvivirga sp. isolated from coastal sediment.</title>
        <authorList>
            <person name="Yu H."/>
        </authorList>
    </citation>
    <scope>NUCLEOTIDE SEQUENCE</scope>
    <source>
        <strain evidence="2">1062</strain>
    </source>
</reference>
<dbReference type="SUPFAM" id="SSF54427">
    <property type="entry name" value="NTF2-like"/>
    <property type="match status" value="1"/>
</dbReference>
<evidence type="ECO:0000313" key="3">
    <source>
        <dbReference type="Proteomes" id="UP001139409"/>
    </source>
</evidence>
<dbReference type="PROSITE" id="PS51257">
    <property type="entry name" value="PROKAR_LIPOPROTEIN"/>
    <property type="match status" value="1"/>
</dbReference>
<accession>A0A9X1HM77</accession>
<proteinExistence type="predicted"/>
<sequence>MKYSLIIFLAGFFLSCSSEKTSTPEESDIIQVLDSWHQAAADADFDQYFSFFRDEESIFMGTDATERWTVAEFKPWSKPFFDRGRAWSFTGHDRHIYFSADGNIAWFDEELDTPNLGPSRGTGVMEFTSDGWKIVHYNLTVPIPNDIVDEVVVKIDSVLNR</sequence>
<dbReference type="Proteomes" id="UP001139409">
    <property type="component" value="Unassembled WGS sequence"/>
</dbReference>
<dbReference type="EMBL" id="JAIXNE010000001">
    <property type="protein sequence ID" value="MCA6074451.1"/>
    <property type="molecule type" value="Genomic_DNA"/>
</dbReference>
<comment type="caution">
    <text evidence="2">The sequence shown here is derived from an EMBL/GenBank/DDBJ whole genome shotgun (WGS) entry which is preliminary data.</text>
</comment>
<organism evidence="2 3">
    <name type="scientific">Fulvivirga sedimenti</name>
    <dbReference type="NCBI Taxonomy" id="2879465"/>
    <lineage>
        <taxon>Bacteria</taxon>
        <taxon>Pseudomonadati</taxon>
        <taxon>Bacteroidota</taxon>
        <taxon>Cytophagia</taxon>
        <taxon>Cytophagales</taxon>
        <taxon>Fulvivirgaceae</taxon>
        <taxon>Fulvivirga</taxon>
    </lineage>
</organism>
<protein>
    <submittedName>
        <fullName evidence="2">Nuclear transport factor 2 family protein</fullName>
    </submittedName>
</protein>
<feature type="domain" description="SnoaL-like" evidence="1">
    <location>
        <begin position="29"/>
        <end position="144"/>
    </location>
</feature>
<gene>
    <name evidence="2" type="ORF">LDX50_06200</name>
</gene>
<dbReference type="AlphaFoldDB" id="A0A9X1HM77"/>
<dbReference type="Pfam" id="PF13474">
    <property type="entry name" value="SnoaL_3"/>
    <property type="match status" value="1"/>
</dbReference>
<evidence type="ECO:0000313" key="2">
    <source>
        <dbReference type="EMBL" id="MCA6074451.1"/>
    </source>
</evidence>
<dbReference type="RefSeq" id="WP_225697543.1">
    <property type="nucleotide sequence ID" value="NZ_JAIXNE010000001.1"/>
</dbReference>
<dbReference type="Gene3D" id="3.10.450.50">
    <property type="match status" value="1"/>
</dbReference>
<dbReference type="InterPro" id="IPR032710">
    <property type="entry name" value="NTF2-like_dom_sf"/>
</dbReference>
<dbReference type="InterPro" id="IPR037401">
    <property type="entry name" value="SnoaL-like"/>
</dbReference>
<evidence type="ECO:0000259" key="1">
    <source>
        <dbReference type="Pfam" id="PF13474"/>
    </source>
</evidence>
<keyword evidence="3" id="KW-1185">Reference proteome</keyword>